<protein>
    <submittedName>
        <fullName evidence="1">Uncharacterized protein</fullName>
    </submittedName>
</protein>
<organism evidence="1 2">
    <name type="scientific">Pleurodeles waltl</name>
    <name type="common">Iberian ribbed newt</name>
    <dbReference type="NCBI Taxonomy" id="8319"/>
    <lineage>
        <taxon>Eukaryota</taxon>
        <taxon>Metazoa</taxon>
        <taxon>Chordata</taxon>
        <taxon>Craniata</taxon>
        <taxon>Vertebrata</taxon>
        <taxon>Euteleostomi</taxon>
        <taxon>Amphibia</taxon>
        <taxon>Batrachia</taxon>
        <taxon>Caudata</taxon>
        <taxon>Salamandroidea</taxon>
        <taxon>Salamandridae</taxon>
        <taxon>Pleurodelinae</taxon>
        <taxon>Pleurodeles</taxon>
    </lineage>
</organism>
<accession>A0AAV7WCQ2</accession>
<dbReference type="AlphaFoldDB" id="A0AAV7WCQ2"/>
<keyword evidence="2" id="KW-1185">Reference proteome</keyword>
<proteinExistence type="predicted"/>
<dbReference type="EMBL" id="JANPWB010000002">
    <property type="protein sequence ID" value="KAJ1211123.1"/>
    <property type="molecule type" value="Genomic_DNA"/>
</dbReference>
<evidence type="ECO:0000313" key="2">
    <source>
        <dbReference type="Proteomes" id="UP001066276"/>
    </source>
</evidence>
<dbReference type="Proteomes" id="UP001066276">
    <property type="component" value="Chromosome 1_2"/>
</dbReference>
<reference evidence="1" key="1">
    <citation type="journal article" date="2022" name="bioRxiv">
        <title>Sequencing and chromosome-scale assembly of the giantPleurodeles waltlgenome.</title>
        <authorList>
            <person name="Brown T."/>
            <person name="Elewa A."/>
            <person name="Iarovenko S."/>
            <person name="Subramanian E."/>
            <person name="Araus A.J."/>
            <person name="Petzold A."/>
            <person name="Susuki M."/>
            <person name="Suzuki K.-i.T."/>
            <person name="Hayashi T."/>
            <person name="Toyoda A."/>
            <person name="Oliveira C."/>
            <person name="Osipova E."/>
            <person name="Leigh N.D."/>
            <person name="Simon A."/>
            <person name="Yun M.H."/>
        </authorList>
    </citation>
    <scope>NUCLEOTIDE SEQUENCE</scope>
    <source>
        <strain evidence="1">20211129_DDA</strain>
        <tissue evidence="1">Liver</tissue>
    </source>
</reference>
<gene>
    <name evidence="1" type="ORF">NDU88_006484</name>
</gene>
<comment type="caution">
    <text evidence="1">The sequence shown here is derived from an EMBL/GenBank/DDBJ whole genome shotgun (WGS) entry which is preliminary data.</text>
</comment>
<evidence type="ECO:0000313" key="1">
    <source>
        <dbReference type="EMBL" id="KAJ1211123.1"/>
    </source>
</evidence>
<sequence>MVSVVPVAVVVGPVLSCVCWLTSGPWLLGLVGVSSQSLFATPTRKLRVRFLHGRKKRPRKHLTRYLRCDSVYGLTDKKAIAILSILEVLFNRAVAEYEGIMYTPRILGQDVSKQSLVVNYGLHIDRVGVLSVPEQMLCCCRWYNPDMGAVNCTKHMREAMDLIKPLFDLLLLLLGIVEADVAGVREMMASKTLGRKAEN</sequence>
<name>A0AAV7WCQ2_PLEWA</name>